<organism evidence="1 2">
    <name type="scientific">Holotrichia oblita</name>
    <name type="common">Chafer beetle</name>
    <dbReference type="NCBI Taxonomy" id="644536"/>
    <lineage>
        <taxon>Eukaryota</taxon>
        <taxon>Metazoa</taxon>
        <taxon>Ecdysozoa</taxon>
        <taxon>Arthropoda</taxon>
        <taxon>Hexapoda</taxon>
        <taxon>Insecta</taxon>
        <taxon>Pterygota</taxon>
        <taxon>Neoptera</taxon>
        <taxon>Endopterygota</taxon>
        <taxon>Coleoptera</taxon>
        <taxon>Polyphaga</taxon>
        <taxon>Scarabaeiformia</taxon>
        <taxon>Scarabaeidae</taxon>
        <taxon>Melolonthinae</taxon>
        <taxon>Holotrichia</taxon>
    </lineage>
</organism>
<reference evidence="1" key="1">
    <citation type="submission" date="2022-04" db="EMBL/GenBank/DDBJ databases">
        <title>Chromosome-scale genome assembly of Holotrichia oblita Faldermann.</title>
        <authorList>
            <person name="Rongchong L."/>
        </authorList>
    </citation>
    <scope>NUCLEOTIDE SEQUENCE</scope>
    <source>
        <strain evidence="1">81SQS9</strain>
    </source>
</reference>
<dbReference type="EMBL" id="CM043015">
    <property type="protein sequence ID" value="KAI4471165.1"/>
    <property type="molecule type" value="Genomic_DNA"/>
</dbReference>
<protein>
    <submittedName>
        <fullName evidence="1">G patch domain-containing protein 1</fullName>
    </submittedName>
</protein>
<name>A0ACB9TWG6_HOLOL</name>
<accession>A0ACB9TWG6</accession>
<evidence type="ECO:0000313" key="2">
    <source>
        <dbReference type="Proteomes" id="UP001056778"/>
    </source>
</evidence>
<evidence type="ECO:0000313" key="1">
    <source>
        <dbReference type="EMBL" id="KAI4471165.1"/>
    </source>
</evidence>
<gene>
    <name evidence="1" type="ORF">MML48_1g06660</name>
</gene>
<keyword evidence="2" id="KW-1185">Reference proteome</keyword>
<comment type="caution">
    <text evidence="1">The sequence shown here is derived from an EMBL/GenBank/DDBJ whole genome shotgun (WGS) entry which is preliminary data.</text>
</comment>
<sequence>MSDSEDENFCFYGKALEPYDEDAVPKKKPISIEDQIATDAQGRRRFHGAFTGGFSAGFYNTVGSLEGWKPADFKSSRSEKAQSKHLRPEDFMDDEDIGEHGIAPQTVKATNDYASNRKRKKQMFSDGPIPGEPVLHTLITSGNETIGYLLMKNMDLKQKSKESEDADLDGPKVYGCVMPKTYEIRRNIDYEDAIPEIYANQIKNPKSNSFGLGYEGLDKSHLNLFKSTQFIVKDKDNKKLSISGQAFGVGAFENEDEDIYAKDDMSQYDFELTGEKKAASSTKRNDMIFERFVLSKVPLLSPQKFPPPIIPHSFSGKHKVKKSRFEPVPEEKVERRDMTAHIRAKYIGEEETPPKPGCSSEVVNITPTLTETSPNITKNETQRENSEGNYGTDLFLDKFVSASQPENPHNILEVVTKSESEHGTKEMRDAAKLKMYGPLTRIISDWQPCSLLCKRFNVREPLLDDRLKKADRKKNHIIFEYQKSIDENIPLQPGLKVVKEESPPLCPDSVTDKESETSNIKLHQSDSNQNKLGNMETKDVKVDMVSESSMPPQTSTEDTNTTVPDITDKIDVSKNIDLFKAVFLSSSESESENEEDKQEEEKNREDMMKENVLNDYLIPKIKSNKEGILSHIKFNPLFKNKISESPSEDTMITKQISEEIVNHATSNEAEEIRSVKDPNVYGPVLPDKVPITINTYVPNTVSDDEWVEKDDADKKKSHKHKKKHKKEKHHKKERKSKYKY</sequence>
<proteinExistence type="predicted"/>
<dbReference type="Proteomes" id="UP001056778">
    <property type="component" value="Chromosome 1"/>
</dbReference>